<feature type="region of interest" description="Disordered" evidence="2">
    <location>
        <begin position="573"/>
        <end position="606"/>
    </location>
</feature>
<sequence length="908" mass="99315">MGGTLSYKYEDDSDDEHERRHSKSKLGAARFTSSPIGGPPTEHAIGAGLRRTSAFALSQNDSPLDNTRRRDSGFSDGRTFSEEHGNPAAEPWYGRRPEARRVPYFRYFGPTAIVPGFKQVVVSVNARRRRNTTASLSEASPAPALGPSAASFNDHRDGDVLFPDGLPTYDPGDPGPVPPLILGLIHTFFLHLGSNFPFLRHEKFYESVKEKRVEPILVDAVCALAARFSDSAVFSRGGGSVPRSEYGQFYAQRAKAATVDMFPCPSVGAVQAFLLMAYEGFGANQDSALWMYLGLAIRMAVDLGLQKVVGVKYQGEKDPWYTTQWSRPMTAGGGADDGNFDLEGAKTPAGSLSRSEQQEVEQGRIDTLWAVFILDRVISSGTGRPVTLRNDDLELALPEPAVDPATGWPDPYPHFVRIIHLYGRVSDVLNNVRNVRDLTDERWNKLAAMEAELTKQHHALNQRLDFNAANFRAYVTAGKATTFILLHFWFHALIIILHQPTLLAPFGGLGRSRQLLPNSRELSMSSAKTIADILAFAELIDSRSFIGNPFTSQPIYIAACAFLVETAVSASRPVSPAASPPETGTTQPRPHSEGVPSEARSSGTHHSLLASAASQNFQRCYGALAQMYRYWGGVGYILTALDQKSEGRWDVETYRFEVYGNTRPVPRRGSSMGRFPALEAPRSNALPVAWSLAGTTDSPSSNLPLMDQDMEGGMQRSAQAMHVRDMGETPQNVIIDPARQRAYQPTTSAIRQSQMPVQRNRRPTPTNARTPTKAMRGLEHLPPGDTITPPPSVDRTGNVHVGGMPYTPASHASGYEPVMQRASPPPHQHQEQHQDVERRGRPQFAGMGGGGGGGGGGYHRDMYAQDQDVISFVDGQEMDVGALGMQGEVMPEWMAYLPAMNMYDGMGS</sequence>
<dbReference type="AlphaFoldDB" id="A0AAE8MZI5"/>
<evidence type="ECO:0000313" key="4">
    <source>
        <dbReference type="EMBL" id="SPO03545.1"/>
    </source>
</evidence>
<evidence type="ECO:0000256" key="1">
    <source>
        <dbReference type="ARBA" id="ARBA00023242"/>
    </source>
</evidence>
<dbReference type="PANTHER" id="PTHR47783">
    <property type="entry name" value="ZN(II)2CYS6 TRANSCRIPTION FACTOR (EUROFUNG)-RELATED"/>
    <property type="match status" value="1"/>
</dbReference>
<evidence type="ECO:0000259" key="3">
    <source>
        <dbReference type="SMART" id="SM00906"/>
    </source>
</evidence>
<feature type="compositionally biased region" description="Basic and acidic residues" evidence="2">
    <location>
        <begin position="828"/>
        <end position="840"/>
    </location>
</feature>
<reference evidence="4" key="1">
    <citation type="submission" date="2018-03" db="EMBL/GenBank/DDBJ databases">
        <authorList>
            <person name="Guldener U."/>
        </authorList>
    </citation>
    <scope>NUCLEOTIDE SEQUENCE</scope>
</reference>
<feature type="domain" description="Xylanolytic transcriptional activator regulatory" evidence="3">
    <location>
        <begin position="289"/>
        <end position="404"/>
    </location>
</feature>
<feature type="compositionally biased region" description="Low complexity" evidence="2">
    <location>
        <begin position="763"/>
        <end position="772"/>
    </location>
</feature>
<dbReference type="SMART" id="SM00906">
    <property type="entry name" value="Fungal_trans"/>
    <property type="match status" value="1"/>
</dbReference>
<feature type="compositionally biased region" description="Basic and acidic residues" evidence="2">
    <location>
        <begin position="66"/>
        <end position="85"/>
    </location>
</feature>
<evidence type="ECO:0000313" key="5">
    <source>
        <dbReference type="Proteomes" id="UP001187682"/>
    </source>
</evidence>
<dbReference type="GO" id="GO:0008270">
    <property type="term" value="F:zinc ion binding"/>
    <property type="evidence" value="ECO:0007669"/>
    <property type="project" value="InterPro"/>
</dbReference>
<feature type="region of interest" description="Disordered" evidence="2">
    <location>
        <begin position="1"/>
        <end position="45"/>
    </location>
</feature>
<dbReference type="InterPro" id="IPR007219">
    <property type="entry name" value="XnlR_reg_dom"/>
</dbReference>
<dbReference type="EMBL" id="ONZQ02000008">
    <property type="protein sequence ID" value="SPO03545.1"/>
    <property type="molecule type" value="Genomic_DNA"/>
</dbReference>
<dbReference type="CDD" id="cd12148">
    <property type="entry name" value="fungal_TF_MHR"/>
    <property type="match status" value="1"/>
</dbReference>
<evidence type="ECO:0000256" key="2">
    <source>
        <dbReference type="SAM" id="MobiDB-lite"/>
    </source>
</evidence>
<keyword evidence="5" id="KW-1185">Reference proteome</keyword>
<feature type="compositionally biased region" description="Polar residues" evidence="2">
    <location>
        <begin position="746"/>
        <end position="757"/>
    </location>
</feature>
<gene>
    <name evidence="4" type="ORF">DNG_06228</name>
</gene>
<feature type="region of interest" description="Disordered" evidence="2">
    <location>
        <begin position="58"/>
        <end position="93"/>
    </location>
</feature>
<dbReference type="Proteomes" id="UP001187682">
    <property type="component" value="Unassembled WGS sequence"/>
</dbReference>
<organism evidence="4 5">
    <name type="scientific">Cephalotrichum gorgonifer</name>
    <dbReference type="NCBI Taxonomy" id="2041049"/>
    <lineage>
        <taxon>Eukaryota</taxon>
        <taxon>Fungi</taxon>
        <taxon>Dikarya</taxon>
        <taxon>Ascomycota</taxon>
        <taxon>Pezizomycotina</taxon>
        <taxon>Sordariomycetes</taxon>
        <taxon>Hypocreomycetidae</taxon>
        <taxon>Microascales</taxon>
        <taxon>Microascaceae</taxon>
        <taxon>Cephalotrichum</taxon>
    </lineage>
</organism>
<name>A0AAE8MZI5_9PEZI</name>
<proteinExistence type="predicted"/>
<protein>
    <submittedName>
        <fullName evidence="4">Related to pathway-specific nitrogen regulator</fullName>
    </submittedName>
</protein>
<feature type="region of interest" description="Disordered" evidence="2">
    <location>
        <begin position="819"/>
        <end position="842"/>
    </location>
</feature>
<keyword evidence="1" id="KW-0539">Nucleus</keyword>
<dbReference type="PANTHER" id="PTHR47783:SF1">
    <property type="entry name" value="ZN(II)2CYS6 TRANSCRIPTION FACTOR (EUROFUNG)"/>
    <property type="match status" value="1"/>
</dbReference>
<dbReference type="GO" id="GO:0006351">
    <property type="term" value="P:DNA-templated transcription"/>
    <property type="evidence" value="ECO:0007669"/>
    <property type="project" value="InterPro"/>
</dbReference>
<feature type="region of interest" description="Disordered" evidence="2">
    <location>
        <begin position="746"/>
        <end position="792"/>
    </location>
</feature>
<comment type="caution">
    <text evidence="4">The sequence shown here is derived from an EMBL/GenBank/DDBJ whole genome shotgun (WGS) entry which is preliminary data.</text>
</comment>
<accession>A0AAE8MZI5</accession>
<dbReference type="GO" id="GO:0003677">
    <property type="term" value="F:DNA binding"/>
    <property type="evidence" value="ECO:0007669"/>
    <property type="project" value="InterPro"/>
</dbReference>
<dbReference type="Pfam" id="PF04082">
    <property type="entry name" value="Fungal_trans"/>
    <property type="match status" value="1"/>
</dbReference>